<dbReference type="HOGENOM" id="CLU_069356_2_2_11"/>
<dbReference type="Proteomes" id="UP000000322">
    <property type="component" value="Chromosome"/>
</dbReference>
<dbReference type="GO" id="GO:0003700">
    <property type="term" value="F:DNA-binding transcription factor activity"/>
    <property type="evidence" value="ECO:0007669"/>
    <property type="project" value="TreeGrafter"/>
</dbReference>
<dbReference type="Gene3D" id="1.10.10.60">
    <property type="entry name" value="Homeodomain-like"/>
    <property type="match status" value="1"/>
</dbReference>
<dbReference type="OrthoDB" id="956698at2"/>
<sequence length="200" mass="21895">MTEATRAPASGLRSVTRASAREHVAEQALRLFDERGFDQTTIEDIASAVGMSTRSFFRYFPVKEDVVIGDPAPFGLLVRDAAQTRPTDEPVWQVLRNAFAPVEESTAAGTATGLRTMRVMMSTASLRARNLEKHIAWAALLEPVIIDRLDGPEDSRAFRAQTLIHTALACLDVALAEWTRRDGATPVGELLDRAFATARA</sequence>
<dbReference type="RefSeq" id="WP_012866464.1">
    <property type="nucleotide sequence ID" value="NC_013521.1"/>
</dbReference>
<name>D1BF99_SANKS</name>
<evidence type="ECO:0000256" key="2">
    <source>
        <dbReference type="ARBA" id="ARBA00023125"/>
    </source>
</evidence>
<gene>
    <name evidence="6" type="ordered locus">Sked_14590</name>
</gene>
<evidence type="ECO:0000256" key="1">
    <source>
        <dbReference type="ARBA" id="ARBA00023015"/>
    </source>
</evidence>
<dbReference type="GO" id="GO:0000976">
    <property type="term" value="F:transcription cis-regulatory region binding"/>
    <property type="evidence" value="ECO:0007669"/>
    <property type="project" value="TreeGrafter"/>
</dbReference>
<evidence type="ECO:0000256" key="4">
    <source>
        <dbReference type="PROSITE-ProRule" id="PRU00335"/>
    </source>
</evidence>
<reference evidence="6 7" key="1">
    <citation type="journal article" date="2009" name="Stand. Genomic Sci.">
        <title>Complete genome sequence of Sanguibacter keddieii type strain (ST-74).</title>
        <authorList>
            <person name="Ivanova N."/>
            <person name="Sikorski J."/>
            <person name="Sims D."/>
            <person name="Brettin T."/>
            <person name="Detter J.C."/>
            <person name="Han C."/>
            <person name="Lapidus A."/>
            <person name="Copeland A."/>
            <person name="Glavina Del Rio T."/>
            <person name="Nolan M."/>
            <person name="Chen F."/>
            <person name="Lucas S."/>
            <person name="Tice H."/>
            <person name="Cheng J.F."/>
            <person name="Bruce D."/>
            <person name="Goodwin L."/>
            <person name="Pitluck S."/>
            <person name="Pati A."/>
            <person name="Mavromatis K."/>
            <person name="Chen A."/>
            <person name="Palaniappan K."/>
            <person name="D'haeseleer P."/>
            <person name="Chain P."/>
            <person name="Bristow J."/>
            <person name="Eisen J.A."/>
            <person name="Markowitz V."/>
            <person name="Hugenholtz P."/>
            <person name="Goker M."/>
            <person name="Pukall R."/>
            <person name="Klenk H.P."/>
            <person name="Kyrpides N.C."/>
        </authorList>
    </citation>
    <scope>NUCLEOTIDE SEQUENCE [LARGE SCALE GENOMIC DNA]</scope>
    <source>
        <strain evidence="7">ATCC 51767 / DSM 10542 / NCFB 3025 / ST-74</strain>
    </source>
</reference>
<dbReference type="eggNOG" id="COG1309">
    <property type="taxonomic scope" value="Bacteria"/>
</dbReference>
<dbReference type="PANTHER" id="PTHR30055">
    <property type="entry name" value="HTH-TYPE TRANSCRIPTIONAL REGULATOR RUTR"/>
    <property type="match status" value="1"/>
</dbReference>
<evidence type="ECO:0000259" key="5">
    <source>
        <dbReference type="PROSITE" id="PS50977"/>
    </source>
</evidence>
<dbReference type="PRINTS" id="PR00455">
    <property type="entry name" value="HTHTETR"/>
</dbReference>
<dbReference type="STRING" id="446469.Sked_14590"/>
<keyword evidence="7" id="KW-1185">Reference proteome</keyword>
<feature type="DNA-binding region" description="H-T-H motif" evidence="4">
    <location>
        <begin position="41"/>
        <end position="60"/>
    </location>
</feature>
<accession>D1BF99</accession>
<keyword evidence="2 4" id="KW-0238">DNA-binding</keyword>
<dbReference type="SUPFAM" id="SSF46689">
    <property type="entry name" value="Homeodomain-like"/>
    <property type="match status" value="1"/>
</dbReference>
<organism evidence="6 7">
    <name type="scientific">Sanguibacter keddieii (strain ATCC 51767 / DSM 10542 / NCFB 3025 / ST-74)</name>
    <dbReference type="NCBI Taxonomy" id="446469"/>
    <lineage>
        <taxon>Bacteria</taxon>
        <taxon>Bacillati</taxon>
        <taxon>Actinomycetota</taxon>
        <taxon>Actinomycetes</taxon>
        <taxon>Micrococcales</taxon>
        <taxon>Sanguibacteraceae</taxon>
        <taxon>Sanguibacter</taxon>
    </lineage>
</organism>
<dbReference type="InterPro" id="IPR001647">
    <property type="entry name" value="HTH_TetR"/>
</dbReference>
<dbReference type="Pfam" id="PF00440">
    <property type="entry name" value="TetR_N"/>
    <property type="match status" value="1"/>
</dbReference>
<dbReference type="PROSITE" id="PS50977">
    <property type="entry name" value="HTH_TETR_2"/>
    <property type="match status" value="1"/>
</dbReference>
<dbReference type="Pfam" id="PF17754">
    <property type="entry name" value="TetR_C_14"/>
    <property type="match status" value="1"/>
</dbReference>
<evidence type="ECO:0000313" key="7">
    <source>
        <dbReference type="Proteomes" id="UP000000322"/>
    </source>
</evidence>
<dbReference type="InterPro" id="IPR041347">
    <property type="entry name" value="MftR_C"/>
</dbReference>
<keyword evidence="1" id="KW-0805">Transcription regulation</keyword>
<dbReference type="PANTHER" id="PTHR30055:SF238">
    <property type="entry name" value="MYCOFACTOCIN BIOSYNTHESIS TRANSCRIPTIONAL REGULATOR MFTR-RELATED"/>
    <property type="match status" value="1"/>
</dbReference>
<feature type="domain" description="HTH tetR-type" evidence="5">
    <location>
        <begin position="18"/>
        <end position="78"/>
    </location>
</feature>
<dbReference type="InterPro" id="IPR009057">
    <property type="entry name" value="Homeodomain-like_sf"/>
</dbReference>
<evidence type="ECO:0000313" key="6">
    <source>
        <dbReference type="EMBL" id="ACZ21395.1"/>
    </source>
</evidence>
<dbReference type="Gene3D" id="1.10.357.10">
    <property type="entry name" value="Tetracycline Repressor, domain 2"/>
    <property type="match status" value="1"/>
</dbReference>
<dbReference type="KEGG" id="ske:Sked_14590"/>
<proteinExistence type="predicted"/>
<dbReference type="AlphaFoldDB" id="D1BF99"/>
<dbReference type="EMBL" id="CP001819">
    <property type="protein sequence ID" value="ACZ21395.1"/>
    <property type="molecule type" value="Genomic_DNA"/>
</dbReference>
<protein>
    <submittedName>
        <fullName evidence="6">Transcriptional regulator, tetR family</fullName>
    </submittedName>
</protein>
<evidence type="ECO:0000256" key="3">
    <source>
        <dbReference type="ARBA" id="ARBA00023163"/>
    </source>
</evidence>
<keyword evidence="3" id="KW-0804">Transcription</keyword>
<dbReference type="InterPro" id="IPR050109">
    <property type="entry name" value="HTH-type_TetR-like_transc_reg"/>
</dbReference>